<dbReference type="STRING" id="665126.ABB55_08280"/>
<organism evidence="1 2">
    <name type="scientific">Prosthecodimorpha hirschii</name>
    <dbReference type="NCBI Taxonomy" id="665126"/>
    <lineage>
        <taxon>Bacteria</taxon>
        <taxon>Pseudomonadati</taxon>
        <taxon>Pseudomonadota</taxon>
        <taxon>Alphaproteobacteria</taxon>
        <taxon>Hyphomicrobiales</taxon>
        <taxon>Ancalomicrobiaceae</taxon>
        <taxon>Prosthecodimorpha</taxon>
    </lineage>
</organism>
<comment type="caution">
    <text evidence="1">The sequence shown here is derived from an EMBL/GenBank/DDBJ whole genome shotgun (WGS) entry which is preliminary data.</text>
</comment>
<dbReference type="Proteomes" id="UP000048984">
    <property type="component" value="Unassembled WGS sequence"/>
</dbReference>
<gene>
    <name evidence="1" type="ORF">ABB55_08280</name>
</gene>
<dbReference type="AlphaFoldDB" id="A0A0P6VWN3"/>
<proteinExistence type="predicted"/>
<name>A0A0P6VWN3_9HYPH</name>
<reference evidence="1 2" key="1">
    <citation type="submission" date="2015-09" db="EMBL/GenBank/DDBJ databases">
        <authorList>
            <person name="Jackson K.R."/>
            <person name="Lunt B.L."/>
            <person name="Fisher J.N.B."/>
            <person name="Gardner A.V."/>
            <person name="Bailey M.E."/>
            <person name="Deus L.M."/>
            <person name="Earl A.S."/>
            <person name="Gibby P.D."/>
            <person name="Hartmann K.A."/>
            <person name="Liu J.E."/>
            <person name="Manci A.M."/>
            <person name="Nielsen D.A."/>
            <person name="Solomon M.B."/>
            <person name="Breakwell D.P."/>
            <person name="Burnett S.H."/>
            <person name="Grose J.H."/>
        </authorList>
    </citation>
    <scope>NUCLEOTIDE SEQUENCE [LARGE SCALE GENOMIC DNA]</scope>
    <source>
        <strain evidence="1 2">16</strain>
    </source>
</reference>
<accession>A0A0P6VWN3</accession>
<protein>
    <submittedName>
        <fullName evidence="1">Uncharacterized protein</fullName>
    </submittedName>
</protein>
<dbReference type="Pfam" id="PF06282">
    <property type="entry name" value="DUF1036"/>
    <property type="match status" value="1"/>
</dbReference>
<dbReference type="InterPro" id="IPR009380">
    <property type="entry name" value="DUF1036"/>
</dbReference>
<evidence type="ECO:0000313" key="1">
    <source>
        <dbReference type="EMBL" id="KPL55746.1"/>
    </source>
</evidence>
<keyword evidence="2" id="KW-1185">Reference proteome</keyword>
<evidence type="ECO:0000313" key="2">
    <source>
        <dbReference type="Proteomes" id="UP000048984"/>
    </source>
</evidence>
<sequence length="141" mass="15535">MAAAIFAASAFSATEAKADLRICNKTSSRIGIAVGYKDQTAWATEGWWNLPASSCETLLAGPLVSRYYYIYAIDYDRGGEWSGRSFMCTQEKTFTIRGIEDCLKRGFERTGFFEIDTGEQRSWTVQLTEPGRAGLGTAGSQ</sequence>
<dbReference type="EMBL" id="LJYW01000001">
    <property type="protein sequence ID" value="KPL55746.1"/>
    <property type="molecule type" value="Genomic_DNA"/>
</dbReference>
<reference evidence="1 2" key="2">
    <citation type="submission" date="2015-10" db="EMBL/GenBank/DDBJ databases">
        <title>Draft Genome Sequence of Prosthecomicrobium hirschii ATCC 27832.</title>
        <authorList>
            <person name="Daniel J."/>
            <person name="Givan S.A."/>
            <person name="Brun Y.V."/>
            <person name="Brown P.J."/>
        </authorList>
    </citation>
    <scope>NUCLEOTIDE SEQUENCE [LARGE SCALE GENOMIC DNA]</scope>
    <source>
        <strain evidence="1 2">16</strain>
    </source>
</reference>